<feature type="transmembrane region" description="Helical" evidence="5">
    <location>
        <begin position="383"/>
        <end position="408"/>
    </location>
</feature>
<comment type="function">
    <text evidence="5">NDH-1 shuttles electrons from NADH, via FMN and iron-sulfur (Fe-S) centers, to quinones in the respiratory chain. The immediate electron acceptor for the enzyme in this species is believed to be ubiquinone. Couples the redox reaction to proton translocation (for every two electrons transferred, four hydrogen ions are translocated across the cytoplasmic membrane), and thus conserves the redox energy in a proton gradient.</text>
</comment>
<comment type="similarity">
    <text evidence="5">Belongs to the complex I subunit 2 family.</text>
</comment>
<dbReference type="GO" id="GO:0048038">
    <property type="term" value="F:quinone binding"/>
    <property type="evidence" value="ECO:0007669"/>
    <property type="project" value="UniProtKB-KW"/>
</dbReference>
<dbReference type="NCBIfam" id="NF004442">
    <property type="entry name" value="PRK05777.1-5"/>
    <property type="match status" value="1"/>
</dbReference>
<dbReference type="Proteomes" id="UP000675920">
    <property type="component" value="Unplaced"/>
</dbReference>
<evidence type="ECO:0000256" key="6">
    <source>
        <dbReference type="RuleBase" id="RU000320"/>
    </source>
</evidence>
<evidence type="ECO:0000259" key="7">
    <source>
        <dbReference type="Pfam" id="PF00361"/>
    </source>
</evidence>
<dbReference type="OrthoDB" id="9768329at2"/>
<keyword evidence="8" id="KW-1185">Reference proteome</keyword>
<feature type="transmembrane region" description="Helical" evidence="5">
    <location>
        <begin position="78"/>
        <end position="94"/>
    </location>
</feature>
<comment type="catalytic activity">
    <reaction evidence="5">
        <text>a quinone + NADH + 5 H(+)(in) = a quinol + NAD(+) + 4 H(+)(out)</text>
        <dbReference type="Rhea" id="RHEA:57888"/>
        <dbReference type="ChEBI" id="CHEBI:15378"/>
        <dbReference type="ChEBI" id="CHEBI:24646"/>
        <dbReference type="ChEBI" id="CHEBI:57540"/>
        <dbReference type="ChEBI" id="CHEBI:57945"/>
        <dbReference type="ChEBI" id="CHEBI:132124"/>
    </reaction>
</comment>
<gene>
    <name evidence="5 9" type="primary">nuoN</name>
</gene>
<dbReference type="PANTHER" id="PTHR22773">
    <property type="entry name" value="NADH DEHYDROGENASE"/>
    <property type="match status" value="1"/>
</dbReference>
<keyword evidence="5" id="KW-1278">Translocase</keyword>
<feature type="transmembrane region" description="Helical" evidence="5">
    <location>
        <begin position="300"/>
        <end position="324"/>
    </location>
</feature>
<dbReference type="GO" id="GO:0050136">
    <property type="term" value="F:NADH dehydrogenase (quinone) (non-electrogenic) activity"/>
    <property type="evidence" value="ECO:0007669"/>
    <property type="project" value="UniProtKB-UniRule"/>
</dbReference>
<feature type="transmembrane region" description="Helical" evidence="5">
    <location>
        <begin position="106"/>
        <end position="123"/>
    </location>
</feature>
<reference evidence="9" key="1">
    <citation type="submission" date="2025-08" db="UniProtKB">
        <authorList>
            <consortium name="RefSeq"/>
        </authorList>
    </citation>
    <scope>IDENTIFICATION</scope>
</reference>
<dbReference type="GO" id="GO:0012505">
    <property type="term" value="C:endomembrane system"/>
    <property type="evidence" value="ECO:0007669"/>
    <property type="project" value="UniProtKB-SubCell"/>
</dbReference>
<dbReference type="GO" id="GO:0005886">
    <property type="term" value="C:plasma membrane"/>
    <property type="evidence" value="ECO:0007669"/>
    <property type="project" value="UniProtKB-SubCell"/>
</dbReference>
<dbReference type="EC" id="7.1.1.-" evidence="5"/>
<feature type="transmembrane region" description="Helical" evidence="5">
    <location>
        <begin position="129"/>
        <end position="148"/>
    </location>
</feature>
<proteinExistence type="inferred from homology"/>
<evidence type="ECO:0000256" key="1">
    <source>
        <dbReference type="ARBA" id="ARBA00004127"/>
    </source>
</evidence>
<evidence type="ECO:0000313" key="9">
    <source>
        <dbReference type="RefSeq" id="WP_034410370.1"/>
    </source>
</evidence>
<sequence length="496" mass="52337">MNVPAINVSVFAPELALMLSIGIILIADLFVPEKSRTITYALALLAAVIAGALAATGIGAETATTFGGMFISDPMSSLLKVFASLATFTAFIYSRQYAADRGFMKGEFYVLGLASLLGQMVMISSHNLLVIYLGLELMSLALYALVALRRDSVQATEAAMKYFVLGALASGFLLYGISMIYGGAGSLDLAEIASAAASDQINEVVMVFGAVFLVAGIAFKLSAAPFHMWAPDVYEGSPTAVTLLIAGGPKLAAFAMIMRLLVDGLVPFAPDWQQMIGVLAVVSLAVGNLTAIAQTNIKRMLAYSAIGQIGFMLLGFMSGVVVGATPESVISAYSASMYYAIVYVITTLGSFGVLMLLARKDGDAGFDCVQIDDLKGLNRRSPWMAFVMLLLMFSLAGIPPTVGFYAKLAVLEAAIAADHLYVAIFAVMFSLVGAFYYLRVVKVMYFDEPTHNTPIQAPADASLALALNGALILLLGLFGDGLMLACLHSIKLAIPG</sequence>
<evidence type="ECO:0000313" key="8">
    <source>
        <dbReference type="Proteomes" id="UP000675920"/>
    </source>
</evidence>
<comment type="subcellular location">
    <subcellularLocation>
        <location evidence="5">Cell membrane</location>
        <topology evidence="5">Multi-pass membrane protein</topology>
    </subcellularLocation>
    <subcellularLocation>
        <location evidence="1">Endomembrane system</location>
        <topology evidence="1">Multi-pass membrane protein</topology>
    </subcellularLocation>
    <subcellularLocation>
        <location evidence="6">Membrane</location>
        <topology evidence="6">Multi-pass membrane protein</topology>
    </subcellularLocation>
</comment>
<dbReference type="GO" id="GO:0042773">
    <property type="term" value="P:ATP synthesis coupled electron transport"/>
    <property type="evidence" value="ECO:0007669"/>
    <property type="project" value="InterPro"/>
</dbReference>
<comment type="subunit">
    <text evidence="5">NDH-1 is composed of 14 different subunits. Subunits NuoA, H, J, K, L, M, N constitute the membrane sector of the complex.</text>
</comment>
<dbReference type="HAMAP" id="MF_00445">
    <property type="entry name" value="NDH1_NuoN_1"/>
    <property type="match status" value="1"/>
</dbReference>
<evidence type="ECO:0000256" key="2">
    <source>
        <dbReference type="ARBA" id="ARBA00022692"/>
    </source>
</evidence>
<dbReference type="InterPro" id="IPR001750">
    <property type="entry name" value="ND/Mrp_TM"/>
</dbReference>
<accession>A0A8B6X705</accession>
<dbReference type="Pfam" id="PF00361">
    <property type="entry name" value="Proton_antipo_M"/>
    <property type="match status" value="1"/>
</dbReference>
<organism evidence="8 9">
    <name type="scientific">Derxia gummosa DSM 723</name>
    <dbReference type="NCBI Taxonomy" id="1121388"/>
    <lineage>
        <taxon>Bacteria</taxon>
        <taxon>Pseudomonadati</taxon>
        <taxon>Pseudomonadota</taxon>
        <taxon>Betaproteobacteria</taxon>
        <taxon>Burkholderiales</taxon>
        <taxon>Alcaligenaceae</taxon>
        <taxon>Derxia</taxon>
    </lineage>
</organism>
<keyword evidence="2 5" id="KW-0812">Transmembrane</keyword>
<dbReference type="AlphaFoldDB" id="A0A8B6X705"/>
<dbReference type="InterPro" id="IPR010096">
    <property type="entry name" value="NADH-Q_OxRdtase_suN/2"/>
</dbReference>
<dbReference type="GO" id="GO:0008137">
    <property type="term" value="F:NADH dehydrogenase (ubiquinone) activity"/>
    <property type="evidence" value="ECO:0007669"/>
    <property type="project" value="InterPro"/>
</dbReference>
<dbReference type="PRINTS" id="PR01434">
    <property type="entry name" value="NADHDHGNASE5"/>
</dbReference>
<feature type="transmembrane region" description="Helical" evidence="5">
    <location>
        <begin position="459"/>
        <end position="479"/>
    </location>
</feature>
<keyword evidence="5" id="KW-0520">NAD</keyword>
<feature type="transmembrane region" description="Helical" evidence="5">
    <location>
        <begin position="336"/>
        <end position="357"/>
    </location>
</feature>
<dbReference type="NCBIfam" id="TIGR01770">
    <property type="entry name" value="NDH_I_N"/>
    <property type="match status" value="1"/>
</dbReference>
<feature type="transmembrane region" description="Helical" evidence="5">
    <location>
        <begin position="160"/>
        <end position="181"/>
    </location>
</feature>
<feature type="transmembrane region" description="Helical" evidence="5">
    <location>
        <begin position="201"/>
        <end position="219"/>
    </location>
</feature>
<keyword evidence="5" id="KW-0813">Transport</keyword>
<keyword evidence="5" id="KW-1003">Cell membrane</keyword>
<evidence type="ECO:0000256" key="5">
    <source>
        <dbReference type="HAMAP-Rule" id="MF_00445"/>
    </source>
</evidence>
<feature type="transmembrane region" description="Helical" evidence="5">
    <location>
        <begin position="420"/>
        <end position="438"/>
    </location>
</feature>
<evidence type="ECO:0000256" key="3">
    <source>
        <dbReference type="ARBA" id="ARBA00022989"/>
    </source>
</evidence>
<feature type="transmembrane region" description="Helical" evidence="5">
    <location>
        <begin position="240"/>
        <end position="262"/>
    </location>
</feature>
<keyword evidence="5" id="KW-0830">Ubiquinone</keyword>
<feature type="domain" description="NADH:quinone oxidoreductase/Mrp antiporter transmembrane" evidence="7">
    <location>
        <begin position="125"/>
        <end position="430"/>
    </location>
</feature>
<protein>
    <recommendedName>
        <fullName evidence="5">NADH-quinone oxidoreductase subunit N</fullName>
        <ecNumber evidence="5">7.1.1.-</ecNumber>
    </recommendedName>
    <alternativeName>
        <fullName evidence="5">NADH dehydrogenase I subunit N</fullName>
    </alternativeName>
    <alternativeName>
        <fullName evidence="5">NDH-1 subunit N</fullName>
    </alternativeName>
</protein>
<feature type="transmembrane region" description="Helical" evidence="5">
    <location>
        <begin position="6"/>
        <end position="31"/>
    </location>
</feature>
<feature type="transmembrane region" description="Helical" evidence="5">
    <location>
        <begin position="274"/>
        <end position="293"/>
    </location>
</feature>
<keyword evidence="5" id="KW-0874">Quinone</keyword>
<dbReference type="RefSeq" id="WP_034410370.1">
    <property type="nucleotide sequence ID" value="NZ_AXWS01000007.1"/>
</dbReference>
<feature type="transmembrane region" description="Helical" evidence="5">
    <location>
        <begin position="38"/>
        <end position="58"/>
    </location>
</feature>
<evidence type="ECO:0000256" key="4">
    <source>
        <dbReference type="ARBA" id="ARBA00023136"/>
    </source>
</evidence>
<name>A0A8B6X705_9BURK</name>
<keyword evidence="4 5" id="KW-0472">Membrane</keyword>
<keyword evidence="3 5" id="KW-1133">Transmembrane helix</keyword>